<dbReference type="GO" id="GO:0003724">
    <property type="term" value="F:RNA helicase activity"/>
    <property type="evidence" value="ECO:0007669"/>
    <property type="project" value="UniProtKB-EC"/>
</dbReference>
<name>A0A835VDZ5_VANPL</name>
<feature type="domain" description="Helicase ATP-binding" evidence="8">
    <location>
        <begin position="334"/>
        <end position="501"/>
    </location>
</feature>
<dbReference type="CDD" id="cd17917">
    <property type="entry name" value="DEXHc_RHA-like"/>
    <property type="match status" value="1"/>
</dbReference>
<dbReference type="GO" id="GO:0003723">
    <property type="term" value="F:RNA binding"/>
    <property type="evidence" value="ECO:0007669"/>
    <property type="project" value="UniProtKB-KW"/>
</dbReference>
<evidence type="ECO:0000256" key="6">
    <source>
        <dbReference type="ARBA" id="ARBA00047984"/>
    </source>
</evidence>
<dbReference type="PANTHER" id="PTHR18934">
    <property type="entry name" value="ATP-DEPENDENT RNA HELICASE"/>
    <property type="match status" value="1"/>
</dbReference>
<dbReference type="EC" id="3.6.4.13" evidence="1"/>
<dbReference type="PANTHER" id="PTHR18934:SF229">
    <property type="entry name" value="DEXH-BOX ATP-DEPENDENT RNA HELICASE DEXH3"/>
    <property type="match status" value="1"/>
</dbReference>
<evidence type="ECO:0000256" key="5">
    <source>
        <dbReference type="ARBA" id="ARBA00022884"/>
    </source>
</evidence>
<evidence type="ECO:0000256" key="2">
    <source>
        <dbReference type="ARBA" id="ARBA00022741"/>
    </source>
</evidence>
<dbReference type="InterPro" id="IPR011545">
    <property type="entry name" value="DEAD/DEAH_box_helicase_dom"/>
</dbReference>
<evidence type="ECO:0000256" key="3">
    <source>
        <dbReference type="ARBA" id="ARBA00022801"/>
    </source>
</evidence>
<comment type="catalytic activity">
    <reaction evidence="6">
        <text>ATP + H2O = ADP + phosphate + H(+)</text>
        <dbReference type="Rhea" id="RHEA:13065"/>
        <dbReference type="ChEBI" id="CHEBI:15377"/>
        <dbReference type="ChEBI" id="CHEBI:15378"/>
        <dbReference type="ChEBI" id="CHEBI:30616"/>
        <dbReference type="ChEBI" id="CHEBI:43474"/>
        <dbReference type="ChEBI" id="CHEBI:456216"/>
        <dbReference type="EC" id="3.6.4.13"/>
    </reaction>
</comment>
<evidence type="ECO:0000259" key="8">
    <source>
        <dbReference type="PROSITE" id="PS51192"/>
    </source>
</evidence>
<dbReference type="EMBL" id="JADCNM010000002">
    <property type="protein sequence ID" value="KAG0493450.1"/>
    <property type="molecule type" value="Genomic_DNA"/>
</dbReference>
<dbReference type="SMART" id="SM00487">
    <property type="entry name" value="DEXDc"/>
    <property type="match status" value="1"/>
</dbReference>
<keyword evidence="2" id="KW-0547">Nucleotide-binding</keyword>
<comment type="similarity">
    <text evidence="7">Belongs to the DExH box helicase family.</text>
</comment>
<dbReference type="AlphaFoldDB" id="A0A835VDZ5"/>
<accession>A0A835VDZ5</accession>
<evidence type="ECO:0000256" key="7">
    <source>
        <dbReference type="ARBA" id="ARBA00060772"/>
    </source>
</evidence>
<dbReference type="Pfam" id="PF00270">
    <property type="entry name" value="DEAD"/>
    <property type="match status" value="1"/>
</dbReference>
<gene>
    <name evidence="9" type="ORF">HPP92_004444</name>
</gene>
<evidence type="ECO:0000313" key="9">
    <source>
        <dbReference type="EMBL" id="KAG0493450.1"/>
    </source>
</evidence>
<dbReference type="Gene3D" id="3.40.50.300">
    <property type="entry name" value="P-loop containing nucleotide triphosphate hydrolases"/>
    <property type="match status" value="1"/>
</dbReference>
<dbReference type="SUPFAM" id="SSF52540">
    <property type="entry name" value="P-loop containing nucleoside triphosphate hydrolases"/>
    <property type="match status" value="1"/>
</dbReference>
<dbReference type="GO" id="GO:0005634">
    <property type="term" value="C:nucleus"/>
    <property type="evidence" value="ECO:0007669"/>
    <property type="project" value="TreeGrafter"/>
</dbReference>
<comment type="caution">
    <text evidence="9">The sequence shown here is derived from an EMBL/GenBank/DDBJ whole genome shotgun (WGS) entry which is preliminary data.</text>
</comment>
<dbReference type="FunFam" id="3.40.50.300:FF:000526">
    <property type="entry name" value="DExH-box ATP-dependent RNA helicase DExH3"/>
    <property type="match status" value="1"/>
</dbReference>
<dbReference type="GO" id="GO:0005524">
    <property type="term" value="F:ATP binding"/>
    <property type="evidence" value="ECO:0007669"/>
    <property type="project" value="UniProtKB-KW"/>
</dbReference>
<reference evidence="9 10" key="1">
    <citation type="journal article" date="2020" name="Nat. Food">
        <title>A phased Vanilla planifolia genome enables genetic improvement of flavour and production.</title>
        <authorList>
            <person name="Hasing T."/>
            <person name="Tang H."/>
            <person name="Brym M."/>
            <person name="Khazi F."/>
            <person name="Huang T."/>
            <person name="Chambers A.H."/>
        </authorList>
    </citation>
    <scope>NUCLEOTIDE SEQUENCE [LARGE SCALE GENOMIC DNA]</scope>
    <source>
        <tissue evidence="9">Leaf</tissue>
    </source>
</reference>
<dbReference type="Proteomes" id="UP000639772">
    <property type="component" value="Unassembled WGS sequence"/>
</dbReference>
<dbReference type="OrthoDB" id="5600252at2759"/>
<evidence type="ECO:0000256" key="4">
    <source>
        <dbReference type="ARBA" id="ARBA00022840"/>
    </source>
</evidence>
<keyword evidence="3" id="KW-0378">Hydrolase</keyword>
<evidence type="ECO:0000256" key="1">
    <source>
        <dbReference type="ARBA" id="ARBA00012552"/>
    </source>
</evidence>
<sequence>MAGGADVEVEEMPYIAFLRGFLRTRARMAMTLVASPTLRASSFTSHKSRSSNFLVSAPAKQMNAGIYVPPIPRLRSIIASANGTVITTSRTAECDCLDSLRRPALPDSGSVPYNRSQSSHYVKYAYEDYSEEESDRDLESSSATGKGTSSLDNADEWKWKFTMLLRNDSEQEVVSRERKDRRDFEHLAAIAERMGLFSRQYAKVVVFSKLPLPNYRPDLDDKRPQREGVNSHWIAKEVNSLLMDYLTRKRASPESFPRANFSRSSSTDSFVTDEGLFEQQDSQISTSIVVEKMLRRKSLQLLNQQASWQECEDGNRMLEFRRSLPSYKEKEALLQAISRNQVVVISGETGCGKTTQIPQYILESEINATRGASCNIICTQPRRISAMAVAERVAAEKGEKLGESVGYKVRLEGMKGRDTRLLFCTTGILLRRLLVDRNLKGVTHVIVDEIHERGMNEDFLLIVLKELLPRRPELKLILMSATLNAELFSSYFGGAPMMHIPGFTYPVRTHFLENVLEITGHRLTPYNQIDDYGQEKSWKMQKQALRKGRVKLLLLLKRHLKLLILVAIAQGLVSH</sequence>
<organism evidence="9 10">
    <name type="scientific">Vanilla planifolia</name>
    <name type="common">Vanilla</name>
    <dbReference type="NCBI Taxonomy" id="51239"/>
    <lineage>
        <taxon>Eukaryota</taxon>
        <taxon>Viridiplantae</taxon>
        <taxon>Streptophyta</taxon>
        <taxon>Embryophyta</taxon>
        <taxon>Tracheophyta</taxon>
        <taxon>Spermatophyta</taxon>
        <taxon>Magnoliopsida</taxon>
        <taxon>Liliopsida</taxon>
        <taxon>Asparagales</taxon>
        <taxon>Orchidaceae</taxon>
        <taxon>Vanilloideae</taxon>
        <taxon>Vanilleae</taxon>
        <taxon>Vanilla</taxon>
    </lineage>
</organism>
<keyword evidence="5" id="KW-0694">RNA-binding</keyword>
<dbReference type="PROSITE" id="PS51192">
    <property type="entry name" value="HELICASE_ATP_BIND_1"/>
    <property type="match status" value="1"/>
</dbReference>
<dbReference type="InterPro" id="IPR014001">
    <property type="entry name" value="Helicase_ATP-bd"/>
</dbReference>
<keyword evidence="4" id="KW-0067">ATP-binding</keyword>
<proteinExistence type="inferred from homology"/>
<dbReference type="InterPro" id="IPR027417">
    <property type="entry name" value="P-loop_NTPase"/>
</dbReference>
<protein>
    <recommendedName>
        <fullName evidence="1">RNA helicase</fullName>
        <ecNumber evidence="1">3.6.4.13</ecNumber>
    </recommendedName>
</protein>
<evidence type="ECO:0000313" key="10">
    <source>
        <dbReference type="Proteomes" id="UP000639772"/>
    </source>
</evidence>
<dbReference type="GO" id="GO:0016787">
    <property type="term" value="F:hydrolase activity"/>
    <property type="evidence" value="ECO:0007669"/>
    <property type="project" value="UniProtKB-KW"/>
</dbReference>